<protein>
    <submittedName>
        <fullName evidence="2">Uncharacterized protein</fullName>
    </submittedName>
</protein>
<organism evidence="2 3">
    <name type="scientific">candidate division MSBL1 archaeon SCGC-AAA382N08</name>
    <dbReference type="NCBI Taxonomy" id="1698285"/>
    <lineage>
        <taxon>Archaea</taxon>
        <taxon>Methanobacteriati</taxon>
        <taxon>Methanobacteriota</taxon>
        <taxon>candidate division MSBL1</taxon>
    </lineage>
</organism>
<sequence>MNKLAQTITGWLLLIAGLIIIGMALYSSFNVLTGQRNPPQVFETPRQTSLERTSQVPSEAKQLIQQRLKQMMPLQNITHLINLVSWSC</sequence>
<reference evidence="2 3" key="1">
    <citation type="journal article" date="2016" name="Sci. Rep.">
        <title>Metabolic traits of an uncultured archaeal lineage -MSBL1- from brine pools of the Red Sea.</title>
        <authorList>
            <person name="Mwirichia R."/>
            <person name="Alam I."/>
            <person name="Rashid M."/>
            <person name="Vinu M."/>
            <person name="Ba-Alawi W."/>
            <person name="Anthony Kamau A."/>
            <person name="Kamanda Ngugi D."/>
            <person name="Goker M."/>
            <person name="Klenk H.P."/>
            <person name="Bajic V."/>
            <person name="Stingl U."/>
        </authorList>
    </citation>
    <scope>NUCLEOTIDE SEQUENCE [LARGE SCALE GENOMIC DNA]</scope>
    <source>
        <strain evidence="2">SCGC-AAA382N08</strain>
    </source>
</reference>
<keyword evidence="1" id="KW-0472">Membrane</keyword>
<keyword evidence="1" id="KW-0812">Transmembrane</keyword>
<dbReference type="Proteomes" id="UP000070175">
    <property type="component" value="Unassembled WGS sequence"/>
</dbReference>
<evidence type="ECO:0000313" key="2">
    <source>
        <dbReference type="EMBL" id="KXB08843.1"/>
    </source>
</evidence>
<gene>
    <name evidence="2" type="ORF">AKJ56_00060</name>
</gene>
<keyword evidence="1" id="KW-1133">Transmembrane helix</keyword>
<evidence type="ECO:0000256" key="1">
    <source>
        <dbReference type="SAM" id="Phobius"/>
    </source>
</evidence>
<accession>A0A133VQZ3</accession>
<comment type="caution">
    <text evidence="2">The sequence shown here is derived from an EMBL/GenBank/DDBJ whole genome shotgun (WGS) entry which is preliminary data.</text>
</comment>
<evidence type="ECO:0000313" key="3">
    <source>
        <dbReference type="Proteomes" id="UP000070175"/>
    </source>
</evidence>
<keyword evidence="3" id="KW-1185">Reference proteome</keyword>
<feature type="transmembrane region" description="Helical" evidence="1">
    <location>
        <begin position="12"/>
        <end position="29"/>
    </location>
</feature>
<proteinExistence type="predicted"/>
<dbReference type="EMBL" id="LHYJ01000001">
    <property type="protein sequence ID" value="KXB08843.1"/>
    <property type="molecule type" value="Genomic_DNA"/>
</dbReference>
<name>A0A133VQZ3_9EURY</name>
<dbReference type="AlphaFoldDB" id="A0A133VQZ3"/>